<accession>A0A931G275</accession>
<dbReference type="EMBL" id="JADQTO010000027">
    <property type="protein sequence ID" value="MBG0567387.1"/>
    <property type="molecule type" value="Genomic_DNA"/>
</dbReference>
<organism evidence="6 7">
    <name type="scientific">Actinoplanes aureus</name>
    <dbReference type="NCBI Taxonomy" id="2792083"/>
    <lineage>
        <taxon>Bacteria</taxon>
        <taxon>Bacillati</taxon>
        <taxon>Actinomycetota</taxon>
        <taxon>Actinomycetes</taxon>
        <taxon>Micromonosporales</taxon>
        <taxon>Micromonosporaceae</taxon>
        <taxon>Actinoplanes</taxon>
    </lineage>
</organism>
<sequence length="136" mass="14880">MPANSEDRPVVAAVVVQGRRGLLIRRAVEEGRLSWQFPAGKVEPGESIDETAVRETLEETGLAVQVVGHLGMRVHPDTGRTIFYVACEVESGTAYAASGAEVAEVAWCDLETVAALVPYRLHGPVQRYLDDHLERR</sequence>
<dbReference type="Pfam" id="PF00293">
    <property type="entry name" value="NUDIX"/>
    <property type="match status" value="1"/>
</dbReference>
<evidence type="ECO:0000313" key="7">
    <source>
        <dbReference type="Proteomes" id="UP000598146"/>
    </source>
</evidence>
<feature type="domain" description="Nudix hydrolase" evidence="5">
    <location>
        <begin position="6"/>
        <end position="130"/>
    </location>
</feature>
<dbReference type="Gene3D" id="3.90.79.10">
    <property type="entry name" value="Nucleoside Triphosphate Pyrophosphohydrolase"/>
    <property type="match status" value="1"/>
</dbReference>
<dbReference type="PANTHER" id="PTHR43046">
    <property type="entry name" value="GDP-MANNOSE MANNOSYL HYDROLASE"/>
    <property type="match status" value="1"/>
</dbReference>
<keyword evidence="7" id="KW-1185">Reference proteome</keyword>
<dbReference type="InterPro" id="IPR015797">
    <property type="entry name" value="NUDIX_hydrolase-like_dom_sf"/>
</dbReference>
<keyword evidence="3 4" id="KW-0378">Hydrolase</keyword>
<evidence type="ECO:0000256" key="3">
    <source>
        <dbReference type="ARBA" id="ARBA00022801"/>
    </source>
</evidence>
<dbReference type="InterPro" id="IPR020084">
    <property type="entry name" value="NUDIX_hydrolase_CS"/>
</dbReference>
<name>A0A931G275_9ACTN</name>
<evidence type="ECO:0000256" key="2">
    <source>
        <dbReference type="ARBA" id="ARBA00005582"/>
    </source>
</evidence>
<protein>
    <submittedName>
        <fullName evidence="6">NUDIX domain-containing protein</fullName>
    </submittedName>
</protein>
<dbReference type="GO" id="GO:0016787">
    <property type="term" value="F:hydrolase activity"/>
    <property type="evidence" value="ECO:0007669"/>
    <property type="project" value="UniProtKB-KW"/>
</dbReference>
<dbReference type="AlphaFoldDB" id="A0A931G275"/>
<dbReference type="Proteomes" id="UP000598146">
    <property type="component" value="Unassembled WGS sequence"/>
</dbReference>
<dbReference type="InterPro" id="IPR000086">
    <property type="entry name" value="NUDIX_hydrolase_dom"/>
</dbReference>
<dbReference type="CDD" id="cd02883">
    <property type="entry name" value="NUDIX_Hydrolase"/>
    <property type="match status" value="1"/>
</dbReference>
<comment type="cofactor">
    <cofactor evidence="1">
        <name>Mg(2+)</name>
        <dbReference type="ChEBI" id="CHEBI:18420"/>
    </cofactor>
</comment>
<dbReference type="SUPFAM" id="SSF55811">
    <property type="entry name" value="Nudix"/>
    <property type="match status" value="1"/>
</dbReference>
<evidence type="ECO:0000256" key="1">
    <source>
        <dbReference type="ARBA" id="ARBA00001946"/>
    </source>
</evidence>
<evidence type="ECO:0000313" key="6">
    <source>
        <dbReference type="EMBL" id="MBG0567387.1"/>
    </source>
</evidence>
<evidence type="ECO:0000259" key="5">
    <source>
        <dbReference type="PROSITE" id="PS51462"/>
    </source>
</evidence>
<dbReference type="InterPro" id="IPR020476">
    <property type="entry name" value="Nudix_hydrolase"/>
</dbReference>
<dbReference type="PRINTS" id="PR00502">
    <property type="entry name" value="NUDIXFAMILY"/>
</dbReference>
<comment type="caution">
    <text evidence="6">The sequence shown here is derived from an EMBL/GenBank/DDBJ whole genome shotgun (WGS) entry which is preliminary data.</text>
</comment>
<evidence type="ECO:0000256" key="4">
    <source>
        <dbReference type="RuleBase" id="RU003476"/>
    </source>
</evidence>
<dbReference type="PROSITE" id="PS00893">
    <property type="entry name" value="NUDIX_BOX"/>
    <property type="match status" value="1"/>
</dbReference>
<proteinExistence type="inferred from homology"/>
<comment type="similarity">
    <text evidence="2 4">Belongs to the Nudix hydrolase family.</text>
</comment>
<reference evidence="6" key="1">
    <citation type="submission" date="2020-11" db="EMBL/GenBank/DDBJ databases">
        <title>Isolation and identification of active actinomycetes.</title>
        <authorList>
            <person name="Sun X."/>
        </authorList>
    </citation>
    <scope>NUCLEOTIDE SEQUENCE</scope>
    <source>
        <strain evidence="6">NEAU-A11</strain>
    </source>
</reference>
<dbReference type="PANTHER" id="PTHR43046:SF14">
    <property type="entry name" value="MUTT_NUDIX FAMILY PROTEIN"/>
    <property type="match status" value="1"/>
</dbReference>
<dbReference type="PROSITE" id="PS51462">
    <property type="entry name" value="NUDIX"/>
    <property type="match status" value="1"/>
</dbReference>
<gene>
    <name evidence="6" type="ORF">I4J89_38670</name>
</gene>